<dbReference type="EMBL" id="FCQH01000005">
    <property type="protein sequence ID" value="CVK92451.1"/>
    <property type="molecule type" value="Genomic_DNA"/>
</dbReference>
<keyword evidence="2" id="KW-1185">Reference proteome</keyword>
<evidence type="ECO:0000313" key="2">
    <source>
        <dbReference type="Proteomes" id="UP000184255"/>
    </source>
</evidence>
<protein>
    <submittedName>
        <fullName evidence="1">Uncharacterized protein</fullName>
    </submittedName>
</protein>
<name>A0A1L7TAX1_FUSMA</name>
<dbReference type="Proteomes" id="UP000184255">
    <property type="component" value="Unassembled WGS sequence"/>
</dbReference>
<evidence type="ECO:0000313" key="1">
    <source>
        <dbReference type="EMBL" id="CVK92451.1"/>
    </source>
</evidence>
<proteinExistence type="predicted"/>
<sequence>MTRLRARKERARVAVAYNRRLLRSRLLRLQRILYKIQYPRCFPSSSFNAYASTDGPRSFSMVKNAHQKRLREALRKGNLTFNCRDFAGSFTEIFEEGFTAAHIIAGFEKSGIFPPTEAPAVSYLLKKKLKTRKAIDPALSSLLPAENRFPMTSDTARDVSNRYHDILSSPAQRGLKAVQKIVNEAIVLEDVVKKHVTNRQERIEKRYH</sequence>
<accession>A0A1L7TAX1</accession>
<dbReference type="GeneID" id="65086608"/>
<comment type="caution">
    <text evidence="1">The sequence shown here is derived from an EMBL/GenBank/DDBJ whole genome shotgun (WGS) entry which is preliminary data.</text>
</comment>
<organism evidence="1 2">
    <name type="scientific">Fusarium mangiferae</name>
    <name type="common">Mango malformation disease fungus</name>
    <dbReference type="NCBI Taxonomy" id="192010"/>
    <lineage>
        <taxon>Eukaryota</taxon>
        <taxon>Fungi</taxon>
        <taxon>Dikarya</taxon>
        <taxon>Ascomycota</taxon>
        <taxon>Pezizomycotina</taxon>
        <taxon>Sordariomycetes</taxon>
        <taxon>Hypocreomycetidae</taxon>
        <taxon>Hypocreales</taxon>
        <taxon>Nectriaceae</taxon>
        <taxon>Fusarium</taxon>
        <taxon>Fusarium fujikuroi species complex</taxon>
    </lineage>
</organism>
<reference evidence="2" key="1">
    <citation type="journal article" date="2016" name="Genome Biol. Evol.">
        <title>Comparative 'omics' of the Fusarium fujikuroi species complex highlights differences in genetic potential and metabolite synthesis.</title>
        <authorList>
            <person name="Niehaus E.-M."/>
            <person name="Muensterkoetter M."/>
            <person name="Proctor R.H."/>
            <person name="Brown D.W."/>
            <person name="Sharon A."/>
            <person name="Idan Y."/>
            <person name="Oren-Young L."/>
            <person name="Sieber C.M."/>
            <person name="Novak O."/>
            <person name="Pencik A."/>
            <person name="Tarkowska D."/>
            <person name="Hromadova K."/>
            <person name="Freeman S."/>
            <person name="Maymon M."/>
            <person name="Elazar M."/>
            <person name="Youssef S.A."/>
            <person name="El-Shabrawy E.S.M."/>
            <person name="Shalaby A.B.A."/>
            <person name="Houterman P."/>
            <person name="Brock N.L."/>
            <person name="Burkhardt I."/>
            <person name="Tsavkelova E.A."/>
            <person name="Dickschat J.S."/>
            <person name="Galuszka P."/>
            <person name="Gueldener U."/>
            <person name="Tudzynski B."/>
        </authorList>
    </citation>
    <scope>NUCLEOTIDE SEQUENCE [LARGE SCALE GENOMIC DNA]</scope>
    <source>
        <strain evidence="2">MRC7560</strain>
    </source>
</reference>
<dbReference type="VEuPathDB" id="FungiDB:FMAN_07347"/>
<dbReference type="AlphaFoldDB" id="A0A1L7TAX1"/>
<gene>
    <name evidence="1" type="ORF">FMAN_07347</name>
</gene>
<dbReference type="RefSeq" id="XP_041681569.1">
    <property type="nucleotide sequence ID" value="XM_041830958.1"/>
</dbReference>